<dbReference type="EMBL" id="BGPR01063534">
    <property type="protein sequence ID" value="GBO38720.1"/>
    <property type="molecule type" value="Genomic_DNA"/>
</dbReference>
<feature type="region of interest" description="Disordered" evidence="1">
    <location>
        <begin position="1"/>
        <end position="45"/>
    </location>
</feature>
<feature type="compositionally biased region" description="Polar residues" evidence="1">
    <location>
        <begin position="89"/>
        <end position="106"/>
    </location>
</feature>
<evidence type="ECO:0000313" key="2">
    <source>
        <dbReference type="EMBL" id="GBO38720.1"/>
    </source>
</evidence>
<accession>A0A4Y2WQJ2</accession>
<proteinExistence type="predicted"/>
<evidence type="ECO:0000256" key="1">
    <source>
        <dbReference type="SAM" id="MobiDB-lite"/>
    </source>
</evidence>
<protein>
    <submittedName>
        <fullName evidence="2">Uncharacterized protein</fullName>
    </submittedName>
</protein>
<dbReference type="Proteomes" id="UP000499080">
    <property type="component" value="Unassembled WGS sequence"/>
</dbReference>
<dbReference type="AlphaFoldDB" id="A0A4Y2WQJ2"/>
<comment type="caution">
    <text evidence="2">The sequence shown here is derived from an EMBL/GenBank/DDBJ whole genome shotgun (WGS) entry which is preliminary data.</text>
</comment>
<feature type="region of interest" description="Disordered" evidence="1">
    <location>
        <begin position="58"/>
        <end position="106"/>
    </location>
</feature>
<reference evidence="2 3" key="1">
    <citation type="journal article" date="2019" name="Sci. Rep.">
        <title>Orb-weaving spider Araneus ventricosus genome elucidates the spidroin gene catalogue.</title>
        <authorList>
            <person name="Kono N."/>
            <person name="Nakamura H."/>
            <person name="Ohtoshi R."/>
            <person name="Moran D.A.P."/>
            <person name="Shinohara A."/>
            <person name="Yoshida Y."/>
            <person name="Fujiwara M."/>
            <person name="Mori M."/>
            <person name="Tomita M."/>
            <person name="Arakawa K."/>
        </authorList>
    </citation>
    <scope>NUCLEOTIDE SEQUENCE [LARGE SCALE GENOMIC DNA]</scope>
</reference>
<keyword evidence="3" id="KW-1185">Reference proteome</keyword>
<evidence type="ECO:0000313" key="3">
    <source>
        <dbReference type="Proteomes" id="UP000499080"/>
    </source>
</evidence>
<name>A0A4Y2WQJ2_ARAVE</name>
<gene>
    <name evidence="2" type="ORF">AVEN_165797_1</name>
</gene>
<organism evidence="2 3">
    <name type="scientific">Araneus ventricosus</name>
    <name type="common">Orbweaver spider</name>
    <name type="synonym">Epeira ventricosa</name>
    <dbReference type="NCBI Taxonomy" id="182803"/>
    <lineage>
        <taxon>Eukaryota</taxon>
        <taxon>Metazoa</taxon>
        <taxon>Ecdysozoa</taxon>
        <taxon>Arthropoda</taxon>
        <taxon>Chelicerata</taxon>
        <taxon>Arachnida</taxon>
        <taxon>Araneae</taxon>
        <taxon>Araneomorphae</taxon>
        <taxon>Entelegynae</taxon>
        <taxon>Araneoidea</taxon>
        <taxon>Araneidae</taxon>
        <taxon>Araneus</taxon>
    </lineage>
</organism>
<feature type="compositionally biased region" description="Basic residues" evidence="1">
    <location>
        <begin position="27"/>
        <end position="45"/>
    </location>
</feature>
<sequence>MEDKRNSNKRQVLSQNRLVEALLPPRQRPRKTQQKYKRKKNLFASRKRQLHIANLIPIWGSSDREEGVSPPHPPTLKDTLKEKPPRRSLGTSPPTSGKQTSMAAEV</sequence>